<dbReference type="InterPro" id="IPR036167">
    <property type="entry name" value="tRNA_intron_Endo_cat-like_sf"/>
</dbReference>
<keyword evidence="2" id="KW-0819">tRNA processing</keyword>
<dbReference type="VEuPathDB" id="VectorBase:MDOA010527"/>
<name>A0A1I8N1C6_MUSDO</name>
<dbReference type="STRING" id="7370.A0A1I8N1C6"/>
<dbReference type="Proteomes" id="UP001652621">
    <property type="component" value="Unplaced"/>
</dbReference>
<evidence type="ECO:0000313" key="6">
    <source>
        <dbReference type="RefSeq" id="XP_011290236.1"/>
    </source>
</evidence>
<feature type="domain" description="tRNA-splicing endonuclease subunit Sen15" evidence="3">
    <location>
        <begin position="53"/>
        <end position="138"/>
    </location>
</feature>
<accession>A0A1I8N1C6</accession>
<dbReference type="GO" id="GO:0003676">
    <property type="term" value="F:nucleic acid binding"/>
    <property type="evidence" value="ECO:0007669"/>
    <property type="project" value="InterPro"/>
</dbReference>
<dbReference type="RefSeq" id="XP_011290236.1">
    <property type="nucleotide sequence ID" value="XM_011291934.2"/>
</dbReference>
<evidence type="ECO:0000313" key="5">
    <source>
        <dbReference type="Proteomes" id="UP001652621"/>
    </source>
</evidence>
<reference evidence="6" key="2">
    <citation type="submission" date="2025-04" db="UniProtKB">
        <authorList>
            <consortium name="RefSeq"/>
        </authorList>
    </citation>
    <scope>IDENTIFICATION</scope>
    <source>
        <strain evidence="6">Aabys</strain>
    </source>
</reference>
<proteinExistence type="inferred from homology"/>
<dbReference type="GO" id="GO:0006388">
    <property type="term" value="P:tRNA splicing, via endonucleolytic cleavage and ligation"/>
    <property type="evidence" value="ECO:0007669"/>
    <property type="project" value="InterPro"/>
</dbReference>
<organism evidence="4">
    <name type="scientific">Musca domestica</name>
    <name type="common">House fly</name>
    <dbReference type="NCBI Taxonomy" id="7370"/>
    <lineage>
        <taxon>Eukaryota</taxon>
        <taxon>Metazoa</taxon>
        <taxon>Ecdysozoa</taxon>
        <taxon>Arthropoda</taxon>
        <taxon>Hexapoda</taxon>
        <taxon>Insecta</taxon>
        <taxon>Pterygota</taxon>
        <taxon>Neoptera</taxon>
        <taxon>Endopterygota</taxon>
        <taxon>Diptera</taxon>
        <taxon>Brachycera</taxon>
        <taxon>Muscomorpha</taxon>
        <taxon>Muscoidea</taxon>
        <taxon>Muscidae</taxon>
        <taxon>Musca</taxon>
    </lineage>
</organism>
<reference evidence="4" key="1">
    <citation type="submission" date="2020-05" db="UniProtKB">
        <authorList>
            <consortium name="EnsemblMetazoa"/>
        </authorList>
    </citation>
    <scope>IDENTIFICATION</scope>
    <source>
        <strain evidence="4">Aabys</strain>
    </source>
</reference>
<dbReference type="InterPro" id="IPR011856">
    <property type="entry name" value="tRNA_endonuc-like_dom_sf"/>
</dbReference>
<dbReference type="EnsemblMetazoa" id="MDOA010527-RB">
    <property type="protein sequence ID" value="MDOA010527-PB"/>
    <property type="gene ID" value="MDOA010527"/>
</dbReference>
<dbReference type="KEGG" id="mde:101891966"/>
<dbReference type="Pfam" id="PF09631">
    <property type="entry name" value="Sen15"/>
    <property type="match status" value="1"/>
</dbReference>
<dbReference type="Gene3D" id="3.40.1350.10">
    <property type="match status" value="1"/>
</dbReference>
<evidence type="ECO:0000313" key="4">
    <source>
        <dbReference type="EnsemblMetazoa" id="MDOA010527-PB"/>
    </source>
</evidence>
<dbReference type="VEuPathDB" id="VectorBase:MDOMA2_015026"/>
<dbReference type="GO" id="GO:0005634">
    <property type="term" value="C:nucleus"/>
    <property type="evidence" value="ECO:0007669"/>
    <property type="project" value="UniProtKB-ARBA"/>
</dbReference>
<keyword evidence="5" id="KW-1185">Reference proteome</keyword>
<dbReference type="InterPro" id="IPR018593">
    <property type="entry name" value="tRNA-endonuc_su_Sen15"/>
</dbReference>
<dbReference type="AlphaFoldDB" id="A0A1I8N1C6"/>
<dbReference type="SUPFAM" id="SSF53032">
    <property type="entry name" value="tRNA-intron endonuclease catalytic domain-like"/>
    <property type="match status" value="1"/>
</dbReference>
<evidence type="ECO:0000256" key="1">
    <source>
        <dbReference type="ARBA" id="ARBA00006091"/>
    </source>
</evidence>
<comment type="similarity">
    <text evidence="1">Belongs to the SEN15 family.</text>
</comment>
<dbReference type="OrthoDB" id="10002170at2759"/>
<sequence>MQIVSNPNCQLNDCFSNRINLPNNVNMDFINLINEFLRIGCKRRLHASVAARVFQDLELDKRHHSVAKCFEESLEIVFLRALTFNDASLIFLPLLDTEEVNFKRIEELRNKLCISEQNNLFLAICDPSSNILYYQLTPNL</sequence>
<evidence type="ECO:0000256" key="2">
    <source>
        <dbReference type="ARBA" id="ARBA00022694"/>
    </source>
</evidence>
<dbReference type="PANTHER" id="PTHR28582">
    <property type="entry name" value="TRNA-SPLICING ENDONUCLEASE SUBUNIT SEN15"/>
    <property type="match status" value="1"/>
</dbReference>
<dbReference type="PANTHER" id="PTHR28582:SF1">
    <property type="entry name" value="TRNA-SPLICING ENDONUCLEASE SUBUNIT SEN15"/>
    <property type="match status" value="1"/>
</dbReference>
<evidence type="ECO:0000259" key="3">
    <source>
        <dbReference type="Pfam" id="PF09631"/>
    </source>
</evidence>
<protein>
    <submittedName>
        <fullName evidence="6">Uncharacterized protein LOC101891966 isoform X1</fullName>
    </submittedName>
</protein>
<gene>
    <name evidence="4" type="primary">101891966</name>
    <name evidence="6" type="synonym">LOC101891966</name>
</gene>